<protein>
    <submittedName>
        <fullName evidence="2 3">Uncharacterized protein</fullName>
    </submittedName>
</protein>
<reference evidence="3" key="4">
    <citation type="submission" date="2025-05" db="UniProtKB">
        <authorList>
            <consortium name="EnsemblFungi"/>
        </authorList>
    </citation>
    <scope>IDENTIFICATION</scope>
    <source>
        <strain evidence="3">isolate 1-1 / race 1 (BBBD)</strain>
    </source>
</reference>
<dbReference type="OrthoDB" id="2506033at2759"/>
<sequence length="725" mass="77691">MVSVGRSVKSTVLAADRPIAVHLESSAGDFHPSSATTTTTTATATPTATTAMQPHPQPQPAPDHHRPPPIIPKHLRRLSLSLTKNHQPTMPDKPSRNSFWAGLARKDRSTSSRKNSSVTLAAYPNQAIYKTCTLDSMLPSRTGPSRVIAVVGNIRRGIGRMVLEELVAQKFIVVALVDKPDGEFSRAVETLASSPSLFHAFAVEGGLFSQAMVHPPPPDQLAKPCLTEPLPTTTSRASRSFRSFRLQPGPTKKSNNNNNNTTTTTQLSSSTTDYSLASTTQLSSRASLLPTATTPFEAARARTIAELKNIFQAYRVDTVICSFEPQTLDQPAGPRAKARKEDEHQFGLPPGAERTRIERMERTVLEACRAAAVVARFAVAVHPSTLAPNPLTPPPSPVIPPHLAPTLAEHAHISLCEFRWGFTMNELAFDPALVDPVSAETALGKWLPEPPRARAVVDFEARRCLVPARTIAGRRGAESGKTQGKCKVEAVCMTLAEDVARFVGLACRLREPWDWPAGKMVGECVGGGWEEMVETIEKVSRKKLERQFVCVGSMGSGYASDSGSSASSLDHPQHPQSPPPPKMMMAPGGGEEVFRFSDALRGRLAAEKLDASAVRLREFVRVWFAPLARPPALVVDGARIARKRAPVGPAHSPAAVVARRPGEASAQFLAVPPLATNGPPPSPVRTGPPLLPALAPSSPRPRSTSTSSPPSRPSAPPPSALVRPA</sequence>
<evidence type="ECO:0000256" key="1">
    <source>
        <dbReference type="SAM" id="MobiDB-lite"/>
    </source>
</evidence>
<feature type="region of interest" description="Disordered" evidence="1">
    <location>
        <begin position="48"/>
        <end position="70"/>
    </location>
</feature>
<feature type="compositionally biased region" description="Low complexity" evidence="1">
    <location>
        <begin position="559"/>
        <end position="568"/>
    </location>
</feature>
<accession>A0A180G388</accession>
<organism evidence="2">
    <name type="scientific">Puccinia triticina (isolate 1-1 / race 1 (BBBD))</name>
    <name type="common">Brown leaf rust fungus</name>
    <dbReference type="NCBI Taxonomy" id="630390"/>
    <lineage>
        <taxon>Eukaryota</taxon>
        <taxon>Fungi</taxon>
        <taxon>Dikarya</taxon>
        <taxon>Basidiomycota</taxon>
        <taxon>Pucciniomycotina</taxon>
        <taxon>Pucciniomycetes</taxon>
        <taxon>Pucciniales</taxon>
        <taxon>Pucciniaceae</taxon>
        <taxon>Puccinia</taxon>
    </lineage>
</organism>
<dbReference type="Proteomes" id="UP000005240">
    <property type="component" value="Unassembled WGS sequence"/>
</dbReference>
<feature type="compositionally biased region" description="Pro residues" evidence="1">
    <location>
        <begin position="710"/>
        <end position="719"/>
    </location>
</feature>
<feature type="region of interest" description="Disordered" evidence="1">
    <location>
        <begin position="671"/>
        <end position="725"/>
    </location>
</feature>
<feature type="region of interest" description="Disordered" evidence="1">
    <location>
        <begin position="226"/>
        <end position="272"/>
    </location>
</feature>
<proteinExistence type="predicted"/>
<feature type="compositionally biased region" description="Low complexity" evidence="1">
    <location>
        <begin position="232"/>
        <end position="245"/>
    </location>
</feature>
<keyword evidence="4" id="KW-1185">Reference proteome</keyword>
<feature type="region of interest" description="Disordered" evidence="1">
    <location>
        <begin position="329"/>
        <end position="350"/>
    </location>
</feature>
<feature type="region of interest" description="Disordered" evidence="1">
    <location>
        <begin position="83"/>
        <end position="117"/>
    </location>
</feature>
<name>A0A180G388_PUCT1</name>
<feature type="compositionally biased region" description="Low complexity" evidence="1">
    <location>
        <begin position="254"/>
        <end position="272"/>
    </location>
</feature>
<dbReference type="VEuPathDB" id="FungiDB:PTTG_29539"/>
<feature type="region of interest" description="Disordered" evidence="1">
    <location>
        <begin position="559"/>
        <end position="589"/>
    </location>
</feature>
<feature type="compositionally biased region" description="Low complexity" evidence="1">
    <location>
        <begin position="684"/>
        <end position="709"/>
    </location>
</feature>
<evidence type="ECO:0000313" key="4">
    <source>
        <dbReference type="Proteomes" id="UP000005240"/>
    </source>
</evidence>
<dbReference type="EnsemblFungi" id="PTTG_29539-t43_1">
    <property type="protein sequence ID" value="PTTG_29539-t43_1-p1"/>
    <property type="gene ID" value="PTTG_29539"/>
</dbReference>
<gene>
    <name evidence="2" type="ORF">PTTG_29539</name>
</gene>
<evidence type="ECO:0000313" key="2">
    <source>
        <dbReference type="EMBL" id="OAV87165.1"/>
    </source>
</evidence>
<evidence type="ECO:0000313" key="3">
    <source>
        <dbReference type="EnsemblFungi" id="PTTG_29539-t43_1-p1"/>
    </source>
</evidence>
<reference evidence="2" key="2">
    <citation type="submission" date="2016-05" db="EMBL/GenBank/DDBJ databases">
        <title>Comparative analysis highlights variable genome content of wheat rusts and divergence of the mating loci.</title>
        <authorList>
            <person name="Cuomo C.A."/>
            <person name="Bakkeren G."/>
            <person name="Szabo L."/>
            <person name="Khalil H."/>
            <person name="Joly D."/>
            <person name="Goldberg J."/>
            <person name="Young S."/>
            <person name="Zeng Q."/>
            <person name="Fellers J."/>
        </authorList>
    </citation>
    <scope>NUCLEOTIDE SEQUENCE [LARGE SCALE GENOMIC DNA]</scope>
    <source>
        <strain evidence="2">1-1 BBBD Race 1</strain>
    </source>
</reference>
<dbReference type="EMBL" id="ADAS02000553">
    <property type="protein sequence ID" value="OAV87165.1"/>
    <property type="molecule type" value="Genomic_DNA"/>
</dbReference>
<dbReference type="AlphaFoldDB" id="A0A180G388"/>
<reference evidence="2" key="1">
    <citation type="submission" date="2009-11" db="EMBL/GenBank/DDBJ databases">
        <authorList>
            <consortium name="The Broad Institute Genome Sequencing Platform"/>
            <person name="Ward D."/>
            <person name="Feldgarden M."/>
            <person name="Earl A."/>
            <person name="Young S.K."/>
            <person name="Zeng Q."/>
            <person name="Koehrsen M."/>
            <person name="Alvarado L."/>
            <person name="Berlin A."/>
            <person name="Bochicchio J."/>
            <person name="Borenstein D."/>
            <person name="Chapman S.B."/>
            <person name="Chen Z."/>
            <person name="Engels R."/>
            <person name="Freedman E."/>
            <person name="Gellesch M."/>
            <person name="Goldberg J."/>
            <person name="Griggs A."/>
            <person name="Gujja S."/>
            <person name="Heilman E."/>
            <person name="Heiman D."/>
            <person name="Hepburn T."/>
            <person name="Howarth C."/>
            <person name="Jen D."/>
            <person name="Larson L."/>
            <person name="Lewis B."/>
            <person name="Mehta T."/>
            <person name="Park D."/>
            <person name="Pearson M."/>
            <person name="Roberts A."/>
            <person name="Saif S."/>
            <person name="Shea T."/>
            <person name="Shenoy N."/>
            <person name="Sisk P."/>
            <person name="Stolte C."/>
            <person name="Sykes S."/>
            <person name="Thomson T."/>
            <person name="Walk T."/>
            <person name="White J."/>
            <person name="Yandava C."/>
            <person name="Izard J."/>
            <person name="Baranova O.V."/>
            <person name="Blanton J.M."/>
            <person name="Tanner A.C."/>
            <person name="Dewhirst F.E."/>
            <person name="Haas B."/>
            <person name="Nusbaum C."/>
            <person name="Birren B."/>
        </authorList>
    </citation>
    <scope>NUCLEOTIDE SEQUENCE [LARGE SCALE GENOMIC DNA]</scope>
    <source>
        <strain evidence="2">1-1 BBBD Race 1</strain>
    </source>
</reference>
<reference evidence="3 4" key="3">
    <citation type="journal article" date="2017" name="G3 (Bethesda)">
        <title>Comparative analysis highlights variable genome content of wheat rusts and divergence of the mating loci.</title>
        <authorList>
            <person name="Cuomo C.A."/>
            <person name="Bakkeren G."/>
            <person name="Khalil H.B."/>
            <person name="Panwar V."/>
            <person name="Joly D."/>
            <person name="Linning R."/>
            <person name="Sakthikumar S."/>
            <person name="Song X."/>
            <person name="Adiconis X."/>
            <person name="Fan L."/>
            <person name="Goldberg J.M."/>
            <person name="Levin J.Z."/>
            <person name="Young S."/>
            <person name="Zeng Q."/>
            <person name="Anikster Y."/>
            <person name="Bruce M."/>
            <person name="Wang M."/>
            <person name="Yin C."/>
            <person name="McCallum B."/>
            <person name="Szabo L.J."/>
            <person name="Hulbert S."/>
            <person name="Chen X."/>
            <person name="Fellers J.P."/>
        </authorList>
    </citation>
    <scope>NUCLEOTIDE SEQUENCE</scope>
    <source>
        <strain evidence="4">Isolate 1-1 / race 1 (BBBD)</strain>
        <strain evidence="3">isolate 1-1 / race 1 (BBBD)</strain>
    </source>
</reference>
<feature type="non-terminal residue" evidence="2">
    <location>
        <position position="725"/>
    </location>
</feature>